<dbReference type="GO" id="GO:0004045">
    <property type="term" value="F:peptidyl-tRNA hydrolase activity"/>
    <property type="evidence" value="ECO:0007669"/>
    <property type="project" value="TreeGrafter"/>
</dbReference>
<name>A0A2P8DCQ8_9BACT</name>
<proteinExistence type="predicted"/>
<protein>
    <submittedName>
        <fullName evidence="3">Ribosome-associated protein</fullName>
    </submittedName>
</protein>
<dbReference type="PANTHER" id="PTHR47814:SF1">
    <property type="entry name" value="PEPTIDYL-TRNA HYDROLASE ARFB"/>
    <property type="match status" value="1"/>
</dbReference>
<reference evidence="3 4" key="1">
    <citation type="submission" date="2018-03" db="EMBL/GenBank/DDBJ databases">
        <title>Genomic Encyclopedia of Type Strains, Phase III (KMG-III): the genomes of soil and plant-associated and newly described type strains.</title>
        <authorList>
            <person name="Whitman W."/>
        </authorList>
    </citation>
    <scope>NUCLEOTIDE SEQUENCE [LARGE SCALE GENOMIC DNA]</scope>
    <source>
        <strain evidence="3 4">CGMCC 1.12700</strain>
    </source>
</reference>
<dbReference type="Gene3D" id="3.30.160.20">
    <property type="match status" value="1"/>
</dbReference>
<comment type="caution">
    <text evidence="3">The sequence shown here is derived from an EMBL/GenBank/DDBJ whole genome shotgun (WGS) entry which is preliminary data.</text>
</comment>
<keyword evidence="4" id="KW-1185">Reference proteome</keyword>
<evidence type="ECO:0000259" key="2">
    <source>
        <dbReference type="Pfam" id="PF00472"/>
    </source>
</evidence>
<dbReference type="GO" id="GO:0003747">
    <property type="term" value="F:translation release factor activity"/>
    <property type="evidence" value="ECO:0007669"/>
    <property type="project" value="InterPro"/>
</dbReference>
<evidence type="ECO:0000313" key="3">
    <source>
        <dbReference type="EMBL" id="PSK95008.1"/>
    </source>
</evidence>
<dbReference type="GO" id="GO:0072344">
    <property type="term" value="P:rescue of stalled ribosome"/>
    <property type="evidence" value="ECO:0007669"/>
    <property type="project" value="TreeGrafter"/>
</dbReference>
<dbReference type="PANTHER" id="PTHR47814">
    <property type="entry name" value="PEPTIDYL-TRNA HYDROLASE ARFB"/>
    <property type="match status" value="1"/>
</dbReference>
<dbReference type="InterPro" id="IPR000352">
    <property type="entry name" value="Pep_chain_release_fac_I"/>
</dbReference>
<organism evidence="3 4">
    <name type="scientific">Taibaiella chishuiensis</name>
    <dbReference type="NCBI Taxonomy" id="1434707"/>
    <lineage>
        <taxon>Bacteria</taxon>
        <taxon>Pseudomonadati</taxon>
        <taxon>Bacteroidota</taxon>
        <taxon>Chitinophagia</taxon>
        <taxon>Chitinophagales</taxon>
        <taxon>Chitinophagaceae</taxon>
        <taxon>Taibaiella</taxon>
    </lineage>
</organism>
<dbReference type="AlphaFoldDB" id="A0A2P8DCQ8"/>
<dbReference type="SUPFAM" id="SSF110916">
    <property type="entry name" value="Peptidyl-tRNA hydrolase domain-like"/>
    <property type="match status" value="1"/>
</dbReference>
<dbReference type="EMBL" id="PYGD01000001">
    <property type="protein sequence ID" value="PSK95008.1"/>
    <property type="molecule type" value="Genomic_DNA"/>
</dbReference>
<evidence type="ECO:0000313" key="4">
    <source>
        <dbReference type="Proteomes" id="UP000240572"/>
    </source>
</evidence>
<dbReference type="Pfam" id="PF00472">
    <property type="entry name" value="RF-1"/>
    <property type="match status" value="1"/>
</dbReference>
<feature type="domain" description="Prokaryotic-type class I peptide chain release factors" evidence="2">
    <location>
        <begin position="7"/>
        <end position="126"/>
    </location>
</feature>
<sequence length="131" mass="15043">MMIDFSSEISFQTARSGGKGGQNVNKVETMVEAYWKVAGTAFFSEEQKQMILEKLKNRVNGDGYLMVKASEARTQLSNKKKALEKMLTLVNQSIVKKRKRIATKPSKSVIERRLDAKKVQAEKKMRRKKDW</sequence>
<dbReference type="Proteomes" id="UP000240572">
    <property type="component" value="Unassembled WGS sequence"/>
</dbReference>
<feature type="region of interest" description="Disordered" evidence="1">
    <location>
        <begin position="106"/>
        <end position="131"/>
    </location>
</feature>
<gene>
    <name evidence="3" type="ORF">B0I18_1011172</name>
</gene>
<dbReference type="GO" id="GO:0043022">
    <property type="term" value="F:ribosome binding"/>
    <property type="evidence" value="ECO:0007669"/>
    <property type="project" value="TreeGrafter"/>
</dbReference>
<evidence type="ECO:0000256" key="1">
    <source>
        <dbReference type="SAM" id="MobiDB-lite"/>
    </source>
</evidence>
<dbReference type="NCBIfam" id="NF006718">
    <property type="entry name" value="PRK09256.1"/>
    <property type="match status" value="1"/>
</dbReference>
<feature type="compositionally biased region" description="Basic and acidic residues" evidence="1">
    <location>
        <begin position="109"/>
        <end position="131"/>
    </location>
</feature>
<accession>A0A2P8DCQ8</accession>